<dbReference type="Gene3D" id="3.40.33.10">
    <property type="entry name" value="CAP"/>
    <property type="match status" value="1"/>
</dbReference>
<evidence type="ECO:0000313" key="3">
    <source>
        <dbReference type="Proteomes" id="UP001370758"/>
    </source>
</evidence>
<dbReference type="Pfam" id="PF00188">
    <property type="entry name" value="CAP"/>
    <property type="match status" value="1"/>
</dbReference>
<accession>A0AAV9VRV4</accession>
<dbReference type="InterPro" id="IPR035940">
    <property type="entry name" value="CAP_sf"/>
</dbReference>
<dbReference type="Proteomes" id="UP001370758">
    <property type="component" value="Unassembled WGS sequence"/>
</dbReference>
<keyword evidence="3" id="KW-1185">Reference proteome</keyword>
<name>A0AAV9VRV4_9PEZI</name>
<reference evidence="2 3" key="1">
    <citation type="submission" date="2023-08" db="EMBL/GenBank/DDBJ databases">
        <authorList>
            <person name="Palmer J.M."/>
        </authorList>
    </citation>
    <scope>NUCLEOTIDE SEQUENCE [LARGE SCALE GENOMIC DNA]</scope>
    <source>
        <strain evidence="2 3">TWF481</strain>
    </source>
</reference>
<evidence type="ECO:0000313" key="2">
    <source>
        <dbReference type="EMBL" id="KAK6495946.1"/>
    </source>
</evidence>
<organism evidence="2 3">
    <name type="scientific">Arthrobotrys musiformis</name>
    <dbReference type="NCBI Taxonomy" id="47236"/>
    <lineage>
        <taxon>Eukaryota</taxon>
        <taxon>Fungi</taxon>
        <taxon>Dikarya</taxon>
        <taxon>Ascomycota</taxon>
        <taxon>Pezizomycotina</taxon>
        <taxon>Orbiliomycetes</taxon>
        <taxon>Orbiliales</taxon>
        <taxon>Orbiliaceae</taxon>
        <taxon>Arthrobotrys</taxon>
    </lineage>
</organism>
<gene>
    <name evidence="2" type="ORF">TWF481_002991</name>
</gene>
<protein>
    <recommendedName>
        <fullName evidence="1">SCP domain-containing protein</fullName>
    </recommendedName>
</protein>
<comment type="caution">
    <text evidence="2">The sequence shown here is derived from an EMBL/GenBank/DDBJ whole genome shotgun (WGS) entry which is preliminary data.</text>
</comment>
<sequence length="62" mass="6910">MFLWFPFAASTSHFTQVIWKGTSELGCYNRKCGGGQYLMCGYKASGNIVGDNGKYFSENVQI</sequence>
<dbReference type="InterPro" id="IPR001283">
    <property type="entry name" value="CRISP-related"/>
</dbReference>
<dbReference type="EMBL" id="JAVHJL010000012">
    <property type="protein sequence ID" value="KAK6495946.1"/>
    <property type="molecule type" value="Genomic_DNA"/>
</dbReference>
<dbReference type="SUPFAM" id="SSF55797">
    <property type="entry name" value="PR-1-like"/>
    <property type="match status" value="1"/>
</dbReference>
<proteinExistence type="predicted"/>
<dbReference type="InterPro" id="IPR014044">
    <property type="entry name" value="CAP_dom"/>
</dbReference>
<evidence type="ECO:0000259" key="1">
    <source>
        <dbReference type="Pfam" id="PF00188"/>
    </source>
</evidence>
<dbReference type="PRINTS" id="PR00837">
    <property type="entry name" value="V5TPXLIKE"/>
</dbReference>
<feature type="domain" description="SCP" evidence="1">
    <location>
        <begin position="10"/>
        <end position="42"/>
    </location>
</feature>
<dbReference type="AlphaFoldDB" id="A0AAV9VRV4"/>